<proteinExistence type="predicted"/>
<dbReference type="InterPro" id="IPR036909">
    <property type="entry name" value="Cyt_c-like_dom_sf"/>
</dbReference>
<feature type="compositionally biased region" description="Basic and acidic residues" evidence="6">
    <location>
        <begin position="55"/>
        <end position="64"/>
    </location>
</feature>
<feature type="domain" description="Cytochrome c" evidence="7">
    <location>
        <begin position="120"/>
        <end position="197"/>
    </location>
</feature>
<evidence type="ECO:0000256" key="4">
    <source>
        <dbReference type="ARBA" id="ARBA00022982"/>
    </source>
</evidence>
<evidence type="ECO:0000256" key="1">
    <source>
        <dbReference type="ARBA" id="ARBA00022448"/>
    </source>
</evidence>
<evidence type="ECO:0000256" key="6">
    <source>
        <dbReference type="SAM" id="MobiDB-lite"/>
    </source>
</evidence>
<evidence type="ECO:0000256" key="3">
    <source>
        <dbReference type="ARBA" id="ARBA00022723"/>
    </source>
</evidence>
<evidence type="ECO:0000256" key="5">
    <source>
        <dbReference type="ARBA" id="ARBA00023004"/>
    </source>
</evidence>
<name>A0A1W1BUL2_9ZZZZ</name>
<dbReference type="PROSITE" id="PS51257">
    <property type="entry name" value="PROKAR_LIPOPROTEIN"/>
    <property type="match status" value="1"/>
</dbReference>
<keyword evidence="4" id="KW-0249">Electron transport</keyword>
<keyword evidence="5" id="KW-0408">Iron</keyword>
<dbReference type="GO" id="GO:0046872">
    <property type="term" value="F:metal ion binding"/>
    <property type="evidence" value="ECO:0007669"/>
    <property type="project" value="UniProtKB-KW"/>
</dbReference>
<dbReference type="InterPro" id="IPR009056">
    <property type="entry name" value="Cyt_c-like_dom"/>
</dbReference>
<dbReference type="PROSITE" id="PS51007">
    <property type="entry name" value="CYTC"/>
    <property type="match status" value="1"/>
</dbReference>
<sequence>MRYMKIKVFAFSLVTLIALVGCGADSEKKSQEPKNSSSDTAQSPKIEIVTNSNAKETKVKERATDKNQSKSYYYDYNIKSEYDQNALPANSDAEVRVKPRTVIDANINIRSPYEKVQISMLVKRLSKRFIVKCSACHDDYANGVIGPSLLGRDSDYIYGKIADFKSGKASNPLMSDLIKMMSDDEIRTLANEIYEFNKEIKKMRESGR</sequence>
<feature type="compositionally biased region" description="Polar residues" evidence="6">
    <location>
        <begin position="33"/>
        <end position="54"/>
    </location>
</feature>
<dbReference type="AlphaFoldDB" id="A0A1W1BUL2"/>
<dbReference type="EMBL" id="FPHC01000041">
    <property type="protein sequence ID" value="SFV57132.1"/>
    <property type="molecule type" value="Genomic_DNA"/>
</dbReference>
<dbReference type="GO" id="GO:0009055">
    <property type="term" value="F:electron transfer activity"/>
    <property type="evidence" value="ECO:0007669"/>
    <property type="project" value="InterPro"/>
</dbReference>
<keyword evidence="1" id="KW-0813">Transport</keyword>
<dbReference type="PANTHER" id="PTHR33751">
    <property type="entry name" value="CBB3-TYPE CYTOCHROME C OXIDASE SUBUNIT FIXP"/>
    <property type="match status" value="1"/>
</dbReference>
<evidence type="ECO:0000313" key="8">
    <source>
        <dbReference type="EMBL" id="SFV57132.1"/>
    </source>
</evidence>
<gene>
    <name evidence="8" type="ORF">MNB_SV-6-691</name>
</gene>
<evidence type="ECO:0000256" key="2">
    <source>
        <dbReference type="ARBA" id="ARBA00022617"/>
    </source>
</evidence>
<protein>
    <recommendedName>
        <fullName evidence="7">Cytochrome c domain-containing protein</fullName>
    </recommendedName>
</protein>
<evidence type="ECO:0000259" key="7">
    <source>
        <dbReference type="PROSITE" id="PS51007"/>
    </source>
</evidence>
<accession>A0A1W1BUL2</accession>
<feature type="region of interest" description="Disordered" evidence="6">
    <location>
        <begin position="26"/>
        <end position="64"/>
    </location>
</feature>
<keyword evidence="2" id="KW-0349">Heme</keyword>
<organism evidence="8">
    <name type="scientific">hydrothermal vent metagenome</name>
    <dbReference type="NCBI Taxonomy" id="652676"/>
    <lineage>
        <taxon>unclassified sequences</taxon>
        <taxon>metagenomes</taxon>
        <taxon>ecological metagenomes</taxon>
    </lineage>
</organism>
<dbReference type="PANTHER" id="PTHR33751:SF9">
    <property type="entry name" value="CYTOCHROME C4"/>
    <property type="match status" value="1"/>
</dbReference>
<dbReference type="Gene3D" id="1.10.760.10">
    <property type="entry name" value="Cytochrome c-like domain"/>
    <property type="match status" value="1"/>
</dbReference>
<reference evidence="8" key="1">
    <citation type="submission" date="2016-10" db="EMBL/GenBank/DDBJ databases">
        <authorList>
            <person name="de Groot N.N."/>
        </authorList>
    </citation>
    <scope>NUCLEOTIDE SEQUENCE</scope>
</reference>
<dbReference type="GO" id="GO:0020037">
    <property type="term" value="F:heme binding"/>
    <property type="evidence" value="ECO:0007669"/>
    <property type="project" value="InterPro"/>
</dbReference>
<dbReference type="InterPro" id="IPR050597">
    <property type="entry name" value="Cytochrome_c_Oxidase_Subunit"/>
</dbReference>
<dbReference type="SUPFAM" id="SSF46626">
    <property type="entry name" value="Cytochrome c"/>
    <property type="match status" value="1"/>
</dbReference>
<keyword evidence="3" id="KW-0479">Metal-binding</keyword>